<evidence type="ECO:0000313" key="3">
    <source>
        <dbReference type="EMBL" id="RDB18823.1"/>
    </source>
</evidence>
<keyword evidence="4" id="KW-1185">Reference proteome</keyword>
<keyword evidence="2" id="KW-0472">Membrane</keyword>
<protein>
    <submittedName>
        <fullName evidence="3">High osmolarity signaling protein SHO1</fullName>
    </submittedName>
</protein>
<feature type="region of interest" description="Disordered" evidence="1">
    <location>
        <begin position="166"/>
        <end position="188"/>
    </location>
</feature>
<dbReference type="STRING" id="39966.A0A369JGI9"/>
<proteinExistence type="predicted"/>
<feature type="region of interest" description="Disordered" evidence="1">
    <location>
        <begin position="1"/>
        <end position="31"/>
    </location>
</feature>
<feature type="transmembrane region" description="Helical" evidence="2">
    <location>
        <begin position="140"/>
        <end position="161"/>
    </location>
</feature>
<feature type="compositionally biased region" description="Polar residues" evidence="1">
    <location>
        <begin position="1"/>
        <end position="24"/>
    </location>
</feature>
<dbReference type="AlphaFoldDB" id="A0A369JGI9"/>
<evidence type="ECO:0000313" key="4">
    <source>
        <dbReference type="Proteomes" id="UP000076154"/>
    </source>
</evidence>
<dbReference type="EMBL" id="LUEZ02000087">
    <property type="protein sequence ID" value="RDB18823.1"/>
    <property type="molecule type" value="Genomic_DNA"/>
</dbReference>
<name>A0A369JGI9_HYPMA</name>
<organism evidence="3 4">
    <name type="scientific">Hypsizygus marmoreus</name>
    <name type="common">White beech mushroom</name>
    <name type="synonym">Agaricus marmoreus</name>
    <dbReference type="NCBI Taxonomy" id="39966"/>
    <lineage>
        <taxon>Eukaryota</taxon>
        <taxon>Fungi</taxon>
        <taxon>Dikarya</taxon>
        <taxon>Basidiomycota</taxon>
        <taxon>Agaricomycotina</taxon>
        <taxon>Agaricomycetes</taxon>
        <taxon>Agaricomycetidae</taxon>
        <taxon>Agaricales</taxon>
        <taxon>Tricholomatineae</taxon>
        <taxon>Lyophyllaceae</taxon>
        <taxon>Hypsizygus</taxon>
    </lineage>
</organism>
<feature type="transmembrane region" description="Helical" evidence="2">
    <location>
        <begin position="77"/>
        <end position="96"/>
    </location>
</feature>
<evidence type="ECO:0000256" key="1">
    <source>
        <dbReference type="SAM" id="MobiDB-lite"/>
    </source>
</evidence>
<keyword evidence="2" id="KW-1133">Transmembrane helix</keyword>
<feature type="compositionally biased region" description="Low complexity" evidence="1">
    <location>
        <begin position="167"/>
        <end position="178"/>
    </location>
</feature>
<evidence type="ECO:0000256" key="2">
    <source>
        <dbReference type="SAM" id="Phobius"/>
    </source>
</evidence>
<reference evidence="3" key="1">
    <citation type="submission" date="2018-04" db="EMBL/GenBank/DDBJ databases">
        <title>Whole genome sequencing of Hypsizygus marmoreus.</title>
        <authorList>
            <person name="Choi I.-G."/>
            <person name="Min B."/>
            <person name="Kim J.-G."/>
            <person name="Kim S."/>
            <person name="Oh Y.-L."/>
            <person name="Kong W.-S."/>
            <person name="Park H."/>
            <person name="Jeong J."/>
            <person name="Song E.-S."/>
        </authorList>
    </citation>
    <scope>NUCLEOTIDE SEQUENCE [LARGE SCALE GENOMIC DNA]</scope>
    <source>
        <strain evidence="3">51987-8</strain>
    </source>
</reference>
<dbReference type="InParanoid" id="A0A369JGI9"/>
<gene>
    <name evidence="3" type="primary">SHO1_0</name>
    <name evidence="3" type="ORF">Hypma_014545</name>
</gene>
<dbReference type="Proteomes" id="UP000076154">
    <property type="component" value="Unassembled WGS sequence"/>
</dbReference>
<accession>A0A369JGI9</accession>
<feature type="transmembrane region" description="Helical" evidence="2">
    <location>
        <begin position="108"/>
        <end position="128"/>
    </location>
</feature>
<dbReference type="OrthoDB" id="5983572at2759"/>
<keyword evidence="2" id="KW-0812">Transmembrane</keyword>
<sequence length="188" mass="20370">MEKPTSASPNAPVNSSTGNRSGVDNSRGDTHLGEHEHKRRWVGIFLLITWVIALAAWVMVVVAQAFIAATITGGNEIIRVFWFSTIIQLLVLLRVMQEMLNHPTSKYSYGYGTQIALLCVVAVAFSVLGADGTIYGAKRALQVTGAGMIVTSVIDLLWILFFTHPASSSRRGSNTGSRAETGNRGETY</sequence>
<comment type="caution">
    <text evidence="3">The sequence shown here is derived from an EMBL/GenBank/DDBJ whole genome shotgun (WGS) entry which is preliminary data.</text>
</comment>
<feature type="transmembrane region" description="Helical" evidence="2">
    <location>
        <begin position="44"/>
        <end position="71"/>
    </location>
</feature>